<evidence type="ECO:0000256" key="5">
    <source>
        <dbReference type="ARBA" id="ARBA00022723"/>
    </source>
</evidence>
<dbReference type="PROSITE" id="PS00630">
    <property type="entry name" value="IMP_2"/>
    <property type="match status" value="1"/>
</dbReference>
<dbReference type="InterPro" id="IPR020550">
    <property type="entry name" value="Inositol_monophosphatase_CS"/>
</dbReference>
<evidence type="ECO:0000313" key="10">
    <source>
        <dbReference type="EMBL" id="MBT1442976.1"/>
    </source>
</evidence>
<dbReference type="InterPro" id="IPR050725">
    <property type="entry name" value="CysQ/Inositol_MonoPase"/>
</dbReference>
<dbReference type="HAMAP" id="MF_02095">
    <property type="entry name" value="CysQ"/>
    <property type="match status" value="1"/>
</dbReference>
<sequence>MVTLNIDLLEQLGQIARDAGDAIMQVYGQHDFDISQKSDDSPVTAADLASHGVIVAALSSAFADVPVLSEEAVIPWQTRRHWQEYFLIDPLDGTKEFIKRNGEFTVNIALIRDGEAVAGVVYAPVLGRSYLGARGVGAYLEVDGKREALVVNAPLRAVPVVVGSRSHQSDAMAGYLNTLGEHEMLSVGSSLKFCMLAEGRADLYPRLGPTSEWDTAAAQAVLESAGGQVVQFDTNEPLRYNSKEDILNPWFMATAPGWNNR</sequence>
<evidence type="ECO:0000256" key="1">
    <source>
        <dbReference type="ARBA" id="ARBA00001625"/>
    </source>
</evidence>
<keyword evidence="5 9" id="KW-0479">Metal-binding</keyword>
<feature type="binding site" evidence="9">
    <location>
        <position position="214"/>
    </location>
    <ligand>
        <name>Mg(2+)</name>
        <dbReference type="ChEBI" id="CHEBI:18420"/>
        <label>2</label>
    </ligand>
</feature>
<feature type="binding site" evidence="9">
    <location>
        <position position="70"/>
    </location>
    <ligand>
        <name>Mg(2+)</name>
        <dbReference type="ChEBI" id="CHEBI:18420"/>
        <label>1</label>
    </ligand>
</feature>
<evidence type="ECO:0000256" key="6">
    <source>
        <dbReference type="ARBA" id="ARBA00022801"/>
    </source>
</evidence>
<dbReference type="RefSeq" id="WP_214505192.1">
    <property type="nucleotide sequence ID" value="NZ_JAHEPS010000001.1"/>
</dbReference>
<evidence type="ECO:0000256" key="9">
    <source>
        <dbReference type="HAMAP-Rule" id="MF_02095"/>
    </source>
</evidence>
<dbReference type="InterPro" id="IPR006240">
    <property type="entry name" value="CysQ"/>
</dbReference>
<dbReference type="Gene3D" id="3.30.540.10">
    <property type="entry name" value="Fructose-1,6-Bisphosphatase, subunit A, domain 1"/>
    <property type="match status" value="1"/>
</dbReference>
<feature type="binding site" evidence="9">
    <location>
        <position position="70"/>
    </location>
    <ligand>
        <name>substrate</name>
    </ligand>
</feature>
<dbReference type="PROSITE" id="PS00629">
    <property type="entry name" value="IMP_1"/>
    <property type="match status" value="1"/>
</dbReference>
<dbReference type="GO" id="GO:0008441">
    <property type="term" value="F:3'(2'),5'-bisphosphate nucleotidase activity"/>
    <property type="evidence" value="ECO:0007669"/>
    <property type="project" value="UniProtKB-EC"/>
</dbReference>
<dbReference type="CDD" id="cd01638">
    <property type="entry name" value="CysQ"/>
    <property type="match status" value="1"/>
</dbReference>
<proteinExistence type="inferred from homology"/>
<protein>
    <recommendedName>
        <fullName evidence="9">3'(2'),5'-bisphosphate nucleotidase CysQ</fullName>
        <ecNumber evidence="9">3.1.3.7</ecNumber>
    </recommendedName>
    <alternativeName>
        <fullName evidence="9">3'(2'),5-bisphosphonucleoside 3'(2')-phosphohydrolase</fullName>
    </alternativeName>
    <alternativeName>
        <fullName evidence="9">3'-phosphoadenosine 5'-phosphate phosphatase</fullName>
        <shortName evidence="9">PAP phosphatase</shortName>
    </alternativeName>
</protein>
<evidence type="ECO:0000256" key="8">
    <source>
        <dbReference type="ARBA" id="ARBA00023136"/>
    </source>
</evidence>
<organism evidence="10 11">
    <name type="scientific">Shewanella jiangmenensis</name>
    <dbReference type="NCBI Taxonomy" id="2837387"/>
    <lineage>
        <taxon>Bacteria</taxon>
        <taxon>Pseudomonadati</taxon>
        <taxon>Pseudomonadota</taxon>
        <taxon>Gammaproteobacteria</taxon>
        <taxon>Alteromonadales</taxon>
        <taxon>Shewanellaceae</taxon>
        <taxon>Shewanella</taxon>
    </lineage>
</organism>
<comment type="subcellular location">
    <subcellularLocation>
        <location evidence="9">Cell inner membrane</location>
        <topology evidence="9">Peripheral membrane protein</topology>
        <orientation evidence="9">Cytoplasmic side</orientation>
    </subcellularLocation>
</comment>
<dbReference type="PANTHER" id="PTHR43028">
    <property type="entry name" value="3'(2'),5'-BISPHOSPHATE NUCLEOTIDASE 1"/>
    <property type="match status" value="1"/>
</dbReference>
<comment type="caution">
    <text evidence="10">The sequence shown here is derived from an EMBL/GenBank/DDBJ whole genome shotgun (WGS) entry which is preliminary data.</text>
</comment>
<feature type="binding site" evidence="9">
    <location>
        <position position="214"/>
    </location>
    <ligand>
        <name>substrate</name>
    </ligand>
</feature>
<keyword evidence="4 9" id="KW-0997">Cell inner membrane</keyword>
<accession>A0ABS5UZQ2</accession>
<dbReference type="InterPro" id="IPR000760">
    <property type="entry name" value="Inositol_monophosphatase-like"/>
</dbReference>
<feature type="binding site" evidence="9">
    <location>
        <position position="89"/>
    </location>
    <ligand>
        <name>Mg(2+)</name>
        <dbReference type="ChEBI" id="CHEBI:18420"/>
        <label>1</label>
    </ligand>
</feature>
<dbReference type="Proteomes" id="UP001195903">
    <property type="component" value="Unassembled WGS sequence"/>
</dbReference>
<keyword evidence="6 9" id="KW-0378">Hydrolase</keyword>
<feature type="binding site" evidence="9">
    <location>
        <position position="89"/>
    </location>
    <ligand>
        <name>Mg(2+)</name>
        <dbReference type="ChEBI" id="CHEBI:18420"/>
        <label>2</label>
    </ligand>
</feature>
<evidence type="ECO:0000256" key="2">
    <source>
        <dbReference type="ARBA" id="ARBA00005289"/>
    </source>
</evidence>
<dbReference type="Gene3D" id="3.40.190.80">
    <property type="match status" value="1"/>
</dbReference>
<keyword evidence="11" id="KW-1185">Reference proteome</keyword>
<feature type="binding site" evidence="9">
    <location>
        <position position="91"/>
    </location>
    <ligand>
        <name>Mg(2+)</name>
        <dbReference type="ChEBI" id="CHEBI:18420"/>
        <label>1</label>
    </ligand>
</feature>
<evidence type="ECO:0000313" key="11">
    <source>
        <dbReference type="Proteomes" id="UP001195903"/>
    </source>
</evidence>
<feature type="binding site" evidence="9">
    <location>
        <begin position="91"/>
        <end position="94"/>
    </location>
    <ligand>
        <name>substrate</name>
    </ligand>
</feature>
<dbReference type="Pfam" id="PF00459">
    <property type="entry name" value="Inositol_P"/>
    <property type="match status" value="1"/>
</dbReference>
<reference evidence="10 11" key="1">
    <citation type="submission" date="2021-05" db="EMBL/GenBank/DDBJ databases">
        <title>Shewanella sp. JM162201.</title>
        <authorList>
            <person name="Xu S."/>
            <person name="Li A."/>
        </authorList>
    </citation>
    <scope>NUCLEOTIDE SEQUENCE [LARGE SCALE GENOMIC DNA]</scope>
    <source>
        <strain evidence="10 11">JM162201</strain>
    </source>
</reference>
<dbReference type="PANTHER" id="PTHR43028:SF5">
    <property type="entry name" value="3'(2'),5'-BISPHOSPHATE NUCLEOTIDASE 1"/>
    <property type="match status" value="1"/>
</dbReference>
<dbReference type="EMBL" id="JAHEPS010000001">
    <property type="protein sequence ID" value="MBT1442976.1"/>
    <property type="molecule type" value="Genomic_DNA"/>
</dbReference>
<keyword evidence="7 9" id="KW-0460">Magnesium</keyword>
<dbReference type="NCBIfam" id="TIGR01331">
    <property type="entry name" value="bisphos_cysQ"/>
    <property type="match status" value="1"/>
</dbReference>
<evidence type="ECO:0000256" key="7">
    <source>
        <dbReference type="ARBA" id="ARBA00022842"/>
    </source>
</evidence>
<dbReference type="SUPFAM" id="SSF56655">
    <property type="entry name" value="Carbohydrate phosphatase"/>
    <property type="match status" value="1"/>
</dbReference>
<keyword evidence="3 9" id="KW-1003">Cell membrane</keyword>
<keyword evidence="8 9" id="KW-0472">Membrane</keyword>
<name>A0ABS5UZQ2_9GAMM</name>
<feature type="binding site" evidence="9">
    <location>
        <position position="92"/>
    </location>
    <ligand>
        <name>Mg(2+)</name>
        <dbReference type="ChEBI" id="CHEBI:18420"/>
        <label>2</label>
    </ligand>
</feature>
<comment type="similarity">
    <text evidence="2 9">Belongs to the inositol monophosphatase superfamily. CysQ family.</text>
</comment>
<evidence type="ECO:0000256" key="3">
    <source>
        <dbReference type="ARBA" id="ARBA00022475"/>
    </source>
</evidence>
<dbReference type="InterPro" id="IPR020583">
    <property type="entry name" value="Inositol_monoP_metal-BS"/>
</dbReference>
<evidence type="ECO:0000256" key="4">
    <source>
        <dbReference type="ARBA" id="ARBA00022519"/>
    </source>
</evidence>
<dbReference type="EC" id="3.1.3.7" evidence="9"/>
<comment type="catalytic activity">
    <reaction evidence="1 9">
        <text>adenosine 3',5'-bisphosphate + H2O = AMP + phosphate</text>
        <dbReference type="Rhea" id="RHEA:10040"/>
        <dbReference type="ChEBI" id="CHEBI:15377"/>
        <dbReference type="ChEBI" id="CHEBI:43474"/>
        <dbReference type="ChEBI" id="CHEBI:58343"/>
        <dbReference type="ChEBI" id="CHEBI:456215"/>
        <dbReference type="EC" id="3.1.3.7"/>
    </reaction>
</comment>
<comment type="cofactor">
    <cofactor evidence="9">
        <name>Mg(2+)</name>
        <dbReference type="ChEBI" id="CHEBI:18420"/>
    </cofactor>
</comment>
<gene>
    <name evidence="9 10" type="primary">cysQ</name>
    <name evidence="10" type="ORF">KJI95_00335</name>
</gene>
<comment type="function">
    <text evidence="9">Converts adenosine-3',5'-bisphosphate (PAP) to AMP.</text>
</comment>